<dbReference type="PANTHER" id="PTHR48005:SF13">
    <property type="entry name" value="SERINE_THREONINE-PROTEIN KINASE DDB_G0278509-RELATED"/>
    <property type="match status" value="1"/>
</dbReference>
<evidence type="ECO:0000256" key="2">
    <source>
        <dbReference type="ARBA" id="ARBA00012513"/>
    </source>
</evidence>
<evidence type="ECO:0000313" key="18">
    <source>
        <dbReference type="RefSeq" id="XP_027088690.2"/>
    </source>
</evidence>
<evidence type="ECO:0000256" key="6">
    <source>
        <dbReference type="ARBA" id="ARBA00022692"/>
    </source>
</evidence>
<dbReference type="PROSITE" id="PS50011">
    <property type="entry name" value="PROTEIN_KINASE_DOM"/>
    <property type="match status" value="1"/>
</dbReference>
<evidence type="ECO:0000256" key="12">
    <source>
        <dbReference type="ARBA" id="ARBA00023136"/>
    </source>
</evidence>
<evidence type="ECO:0000313" key="17">
    <source>
        <dbReference type="Proteomes" id="UP001652660"/>
    </source>
</evidence>
<reference evidence="18" key="2">
    <citation type="submission" date="2025-08" db="UniProtKB">
        <authorList>
            <consortium name="RefSeq"/>
        </authorList>
    </citation>
    <scope>IDENTIFICATION</scope>
    <source>
        <tissue evidence="18">Leaves</tissue>
    </source>
</reference>
<dbReference type="RefSeq" id="XP_027088690.2">
    <property type="nucleotide sequence ID" value="XM_027232889.2"/>
</dbReference>
<evidence type="ECO:0000256" key="4">
    <source>
        <dbReference type="ARBA" id="ARBA00022614"/>
    </source>
</evidence>
<dbReference type="Pfam" id="PF07714">
    <property type="entry name" value="PK_Tyr_Ser-Thr"/>
    <property type="match status" value="1"/>
</dbReference>
<dbReference type="InterPro" id="IPR051420">
    <property type="entry name" value="Ser_Thr_Kinases_DiverseReg"/>
</dbReference>
<dbReference type="InterPro" id="IPR001245">
    <property type="entry name" value="Ser-Thr/Tyr_kinase_cat_dom"/>
</dbReference>
<evidence type="ECO:0000256" key="3">
    <source>
        <dbReference type="ARBA" id="ARBA00022527"/>
    </source>
</evidence>
<keyword evidence="10" id="KW-0067">ATP-binding</keyword>
<dbReference type="GO" id="GO:0005524">
    <property type="term" value="F:ATP binding"/>
    <property type="evidence" value="ECO:0007669"/>
    <property type="project" value="UniProtKB-KW"/>
</dbReference>
<comment type="catalytic activity">
    <reaction evidence="14">
        <text>L-seryl-[protein] + ATP = O-phospho-L-seryl-[protein] + ADP + H(+)</text>
        <dbReference type="Rhea" id="RHEA:17989"/>
        <dbReference type="Rhea" id="RHEA-COMP:9863"/>
        <dbReference type="Rhea" id="RHEA-COMP:11604"/>
        <dbReference type="ChEBI" id="CHEBI:15378"/>
        <dbReference type="ChEBI" id="CHEBI:29999"/>
        <dbReference type="ChEBI" id="CHEBI:30616"/>
        <dbReference type="ChEBI" id="CHEBI:83421"/>
        <dbReference type="ChEBI" id="CHEBI:456216"/>
        <dbReference type="EC" id="2.7.11.1"/>
    </reaction>
</comment>
<evidence type="ECO:0000256" key="15">
    <source>
        <dbReference type="SAM" id="Phobius"/>
    </source>
</evidence>
<evidence type="ECO:0000256" key="1">
    <source>
        <dbReference type="ARBA" id="ARBA00004370"/>
    </source>
</evidence>
<dbReference type="SUPFAM" id="SSF56112">
    <property type="entry name" value="Protein kinase-like (PK-like)"/>
    <property type="match status" value="1"/>
</dbReference>
<keyword evidence="9" id="KW-0418">Kinase</keyword>
<accession>A0A6P6UD03</accession>
<evidence type="ECO:0000256" key="11">
    <source>
        <dbReference type="ARBA" id="ARBA00022989"/>
    </source>
</evidence>
<proteinExistence type="predicted"/>
<organism evidence="17 18">
    <name type="scientific">Coffea arabica</name>
    <name type="common">Arabian coffee</name>
    <dbReference type="NCBI Taxonomy" id="13443"/>
    <lineage>
        <taxon>Eukaryota</taxon>
        <taxon>Viridiplantae</taxon>
        <taxon>Streptophyta</taxon>
        <taxon>Embryophyta</taxon>
        <taxon>Tracheophyta</taxon>
        <taxon>Spermatophyta</taxon>
        <taxon>Magnoliopsida</taxon>
        <taxon>eudicotyledons</taxon>
        <taxon>Gunneridae</taxon>
        <taxon>Pentapetalae</taxon>
        <taxon>asterids</taxon>
        <taxon>lamiids</taxon>
        <taxon>Gentianales</taxon>
        <taxon>Rubiaceae</taxon>
        <taxon>Ixoroideae</taxon>
        <taxon>Gardenieae complex</taxon>
        <taxon>Bertiereae - Coffeeae clade</taxon>
        <taxon>Coffeeae</taxon>
        <taxon>Coffea</taxon>
    </lineage>
</organism>
<dbReference type="Gene3D" id="1.10.510.10">
    <property type="entry name" value="Transferase(Phosphotransferase) domain 1"/>
    <property type="match status" value="1"/>
</dbReference>
<evidence type="ECO:0000256" key="10">
    <source>
        <dbReference type="ARBA" id="ARBA00022840"/>
    </source>
</evidence>
<keyword evidence="6 15" id="KW-0812">Transmembrane</keyword>
<dbReference type="Gene3D" id="3.80.10.10">
    <property type="entry name" value="Ribonuclease Inhibitor"/>
    <property type="match status" value="1"/>
</dbReference>
<feature type="transmembrane region" description="Helical" evidence="15">
    <location>
        <begin position="253"/>
        <end position="281"/>
    </location>
</feature>
<feature type="domain" description="Protein kinase" evidence="16">
    <location>
        <begin position="338"/>
        <end position="598"/>
    </location>
</feature>
<dbReference type="InterPro" id="IPR000719">
    <property type="entry name" value="Prot_kinase_dom"/>
</dbReference>
<evidence type="ECO:0000256" key="13">
    <source>
        <dbReference type="ARBA" id="ARBA00047899"/>
    </source>
</evidence>
<dbReference type="GeneID" id="113710039"/>
<sequence length="615" mass="68730">MIDEIVKPFNLLNKDGYPLFVNASVVHFAIVTSSLISLLSLPGGFHSISAVENDVYCLKSIEDSLQHPYNYLSLTWNFDNATEEGFICDFTGIGCWHANENKVLNIRLSEMGLKGQFPRGLENCTSLVDLDLSNNQLSGPIPFDIGQVLKFITTLDLSNNQFSGLIPPSIASCKYISVLKLDDNSLRGPIPQELGMLNRITISTVANNMLTGPVPNFIKATPPEVRYENNLGLCGAALEVCKDDLDSGLSNRVLFLSGFMTGWAITMSLVLFICLSGMPVLSLKKLITKMKEKINALADVQSLGPKALEIDYNNKIARLEKYVTRISFAELSSATANFSQDSIIGIGKMGTMYKARLPNGWFLAIKGLFNSEQLHQKIASETITLGKLRHRRLVPLIGFCPEKEDLFLVYKYMSNGNLYNWLHGRKDEVDIMAHWALRVKVAAGIAEGLAWLHHKCSLRVVHGTISSKDILLDKNFDPKISNFWEAKFIKLEDQSSNWSFFQSSDSLDLDSFKKDVYCFGIMVLELITRKQPQQVKSFIENLCGTSVSHKFSTLAEVDQTLIGHGFDDEIIQFLQVAENCVLPNPDHRPSMLQVHETLAAFAEIYNYTADCEMSY</sequence>
<evidence type="ECO:0000256" key="14">
    <source>
        <dbReference type="ARBA" id="ARBA00048679"/>
    </source>
</evidence>
<dbReference type="GO" id="GO:0004674">
    <property type="term" value="F:protein serine/threonine kinase activity"/>
    <property type="evidence" value="ECO:0007669"/>
    <property type="project" value="UniProtKB-KW"/>
</dbReference>
<protein>
    <recommendedName>
        <fullName evidence="2">non-specific serine/threonine protein kinase</fullName>
        <ecNumber evidence="2">2.7.11.1</ecNumber>
    </recommendedName>
</protein>
<name>A0A6P6UD03_COFAR</name>
<dbReference type="InterPro" id="IPR011009">
    <property type="entry name" value="Kinase-like_dom_sf"/>
</dbReference>
<keyword evidence="4" id="KW-0433">Leucine-rich repeat</keyword>
<gene>
    <name evidence="18" type="primary">LOC113710039</name>
</gene>
<keyword evidence="5" id="KW-0808">Transferase</keyword>
<dbReference type="Proteomes" id="UP001652660">
    <property type="component" value="Chromosome 9e"/>
</dbReference>
<dbReference type="GO" id="GO:0016020">
    <property type="term" value="C:membrane"/>
    <property type="evidence" value="ECO:0007669"/>
    <property type="project" value="UniProtKB-SubCell"/>
</dbReference>
<dbReference type="SUPFAM" id="SSF52058">
    <property type="entry name" value="L domain-like"/>
    <property type="match status" value="1"/>
</dbReference>
<evidence type="ECO:0000256" key="5">
    <source>
        <dbReference type="ARBA" id="ARBA00022679"/>
    </source>
</evidence>
<dbReference type="Gene3D" id="3.30.200.20">
    <property type="entry name" value="Phosphorylase Kinase, domain 1"/>
    <property type="match status" value="1"/>
</dbReference>
<keyword evidence="12 15" id="KW-0472">Membrane</keyword>
<dbReference type="Pfam" id="PF00560">
    <property type="entry name" value="LRR_1"/>
    <property type="match status" value="2"/>
</dbReference>
<dbReference type="EC" id="2.7.11.1" evidence="2"/>
<comment type="catalytic activity">
    <reaction evidence="13">
        <text>L-threonyl-[protein] + ATP = O-phospho-L-threonyl-[protein] + ADP + H(+)</text>
        <dbReference type="Rhea" id="RHEA:46608"/>
        <dbReference type="Rhea" id="RHEA-COMP:11060"/>
        <dbReference type="Rhea" id="RHEA-COMP:11605"/>
        <dbReference type="ChEBI" id="CHEBI:15378"/>
        <dbReference type="ChEBI" id="CHEBI:30013"/>
        <dbReference type="ChEBI" id="CHEBI:30616"/>
        <dbReference type="ChEBI" id="CHEBI:61977"/>
        <dbReference type="ChEBI" id="CHEBI:456216"/>
        <dbReference type="EC" id="2.7.11.1"/>
    </reaction>
</comment>
<keyword evidence="3" id="KW-0723">Serine/threonine-protein kinase</keyword>
<keyword evidence="7" id="KW-0677">Repeat</keyword>
<evidence type="ECO:0000256" key="9">
    <source>
        <dbReference type="ARBA" id="ARBA00022777"/>
    </source>
</evidence>
<keyword evidence="17" id="KW-1185">Reference proteome</keyword>
<keyword evidence="11 15" id="KW-1133">Transmembrane helix</keyword>
<evidence type="ECO:0000256" key="7">
    <source>
        <dbReference type="ARBA" id="ARBA00022737"/>
    </source>
</evidence>
<dbReference type="InterPro" id="IPR001611">
    <property type="entry name" value="Leu-rich_rpt"/>
</dbReference>
<dbReference type="PANTHER" id="PTHR48005">
    <property type="entry name" value="LEUCINE RICH REPEAT KINASE 2"/>
    <property type="match status" value="1"/>
</dbReference>
<dbReference type="OrthoDB" id="2151624at2759"/>
<reference evidence="17" key="1">
    <citation type="journal article" date="2025" name="Foods">
        <title>Unveiling the Microbial Signatures of Arabica Coffee Cherries: Insights into Ripeness Specific Diversity, Functional Traits, and Implications for Quality and Safety.</title>
        <authorList>
            <consortium name="RefSeq"/>
            <person name="Tenea G.N."/>
            <person name="Cifuentes V."/>
            <person name="Reyes P."/>
            <person name="Cevallos-Vallejos M."/>
        </authorList>
    </citation>
    <scope>NUCLEOTIDE SEQUENCE [LARGE SCALE GENOMIC DNA]</scope>
</reference>
<dbReference type="AlphaFoldDB" id="A0A6P6UD03"/>
<evidence type="ECO:0000256" key="8">
    <source>
        <dbReference type="ARBA" id="ARBA00022741"/>
    </source>
</evidence>
<evidence type="ECO:0000259" key="16">
    <source>
        <dbReference type="PROSITE" id="PS50011"/>
    </source>
</evidence>
<keyword evidence="8" id="KW-0547">Nucleotide-binding</keyword>
<comment type="subcellular location">
    <subcellularLocation>
        <location evidence="1">Membrane</location>
    </subcellularLocation>
</comment>
<dbReference type="InterPro" id="IPR032675">
    <property type="entry name" value="LRR_dom_sf"/>
</dbReference>